<dbReference type="Proteomes" id="UP001432039">
    <property type="component" value="Chromosome"/>
</dbReference>
<dbReference type="SUPFAM" id="SSF56801">
    <property type="entry name" value="Acetyl-CoA synthetase-like"/>
    <property type="match status" value="1"/>
</dbReference>
<gene>
    <name evidence="2" type="ORF">OG517_10635</name>
</gene>
<dbReference type="PANTHER" id="PTHR43201">
    <property type="entry name" value="ACYL-COA SYNTHETASE"/>
    <property type="match status" value="1"/>
</dbReference>
<feature type="domain" description="AMP-dependent synthetase/ligase" evidence="1">
    <location>
        <begin position="26"/>
        <end position="335"/>
    </location>
</feature>
<dbReference type="Gene3D" id="3.40.50.12780">
    <property type="entry name" value="N-terminal domain of ligase-like"/>
    <property type="match status" value="1"/>
</dbReference>
<protein>
    <submittedName>
        <fullName evidence="2">AMP-binding protein</fullName>
    </submittedName>
</protein>
<dbReference type="InterPro" id="IPR000873">
    <property type="entry name" value="AMP-dep_synth/lig_dom"/>
</dbReference>
<dbReference type="InterPro" id="IPR020845">
    <property type="entry name" value="AMP-binding_CS"/>
</dbReference>
<keyword evidence="3" id="KW-1185">Reference proteome</keyword>
<sequence>MTDSVINRVVAGPPAPGHRISFLRLGSRRTLDLTELYEQSGRVAAYLRSLGVESGDRIGILAANSLEWVLLDLAALRLKAVVAGFEPGKFADAGELVARYGLKALFTDQDVPAGAPAAVRAFADVAEAAGRTWTELPEPVVYEPEEVTTIKFTSGSTGAPKGLGATVGSIDASMRAVQEIFEHRGGDNLFVFLPLSLLQQRYWVYSALCFGHDATVTTYEAAFAALATARPTVVMGVPAFFEVARQQIGQDAARADGVTPDAARRAAARRLFGDRIRYLWTGSAPADREVLRYLTDAGLPIYEGYGLNETCIVSKNHPGAHKEGSAGRVLPGKQVLFDEDGVILVRSEHPVNRRYEFAEPGDSERMFVADGVVRTGDLGYVDEDGFLFIQGRADDVIVLGNGKKVIVRPIEEHMRTSPAIEECVVFCPAQTSLVAVVSPSSDSPDLEAIADQLARTNASFGRDEQIRKVVVASPRPSIANGMLTSQFKPRRQAIFAAFQAEITNNQDGIHAQ</sequence>
<name>A0ABZ1T7K8_STRVG</name>
<dbReference type="PROSITE" id="PS00455">
    <property type="entry name" value="AMP_BINDING"/>
    <property type="match status" value="1"/>
</dbReference>
<organism evidence="2 3">
    <name type="scientific">Streptomyces virginiae</name>
    <name type="common">Streptomyces cinnamonensis</name>
    <dbReference type="NCBI Taxonomy" id="1961"/>
    <lineage>
        <taxon>Bacteria</taxon>
        <taxon>Bacillati</taxon>
        <taxon>Actinomycetota</taxon>
        <taxon>Actinomycetes</taxon>
        <taxon>Kitasatosporales</taxon>
        <taxon>Streptomycetaceae</taxon>
        <taxon>Streptomyces</taxon>
    </lineage>
</organism>
<accession>A0ABZ1T7K8</accession>
<evidence type="ECO:0000259" key="1">
    <source>
        <dbReference type="Pfam" id="PF00501"/>
    </source>
</evidence>
<dbReference type="InterPro" id="IPR042099">
    <property type="entry name" value="ANL_N_sf"/>
</dbReference>
<evidence type="ECO:0000313" key="2">
    <source>
        <dbReference type="EMBL" id="WUQ11855.1"/>
    </source>
</evidence>
<proteinExistence type="predicted"/>
<evidence type="ECO:0000313" key="3">
    <source>
        <dbReference type="Proteomes" id="UP001432039"/>
    </source>
</evidence>
<dbReference type="PANTHER" id="PTHR43201:SF32">
    <property type="entry name" value="2-SUCCINYLBENZOATE--COA LIGASE, CHLOROPLASTIC_PEROXISOMAL"/>
    <property type="match status" value="1"/>
</dbReference>
<reference evidence="2" key="1">
    <citation type="submission" date="2022-10" db="EMBL/GenBank/DDBJ databases">
        <title>The complete genomes of actinobacterial strains from the NBC collection.</title>
        <authorList>
            <person name="Joergensen T.S."/>
            <person name="Alvarez Arevalo M."/>
            <person name="Sterndorff E.B."/>
            <person name="Faurdal D."/>
            <person name="Vuksanovic O."/>
            <person name="Mourched A.-S."/>
            <person name="Charusanti P."/>
            <person name="Shaw S."/>
            <person name="Blin K."/>
            <person name="Weber T."/>
        </authorList>
    </citation>
    <scope>NUCLEOTIDE SEQUENCE</scope>
    <source>
        <strain evidence="2">NBC_00248</strain>
    </source>
</reference>
<dbReference type="RefSeq" id="WP_328961281.1">
    <property type="nucleotide sequence ID" value="NZ_CP108090.1"/>
</dbReference>
<dbReference type="Pfam" id="PF23562">
    <property type="entry name" value="AMP-binding_C_3"/>
    <property type="match status" value="1"/>
</dbReference>
<dbReference type="Pfam" id="PF00501">
    <property type="entry name" value="AMP-binding"/>
    <property type="match status" value="1"/>
</dbReference>
<dbReference type="EMBL" id="CP108090">
    <property type="protein sequence ID" value="WUQ11855.1"/>
    <property type="molecule type" value="Genomic_DNA"/>
</dbReference>